<feature type="transmembrane region" description="Helical" evidence="1">
    <location>
        <begin position="95"/>
        <end position="115"/>
    </location>
</feature>
<feature type="transmembrane region" description="Helical" evidence="1">
    <location>
        <begin position="38"/>
        <end position="58"/>
    </location>
</feature>
<keyword evidence="1" id="KW-0812">Transmembrane</keyword>
<dbReference type="RefSeq" id="WP_337715174.1">
    <property type="nucleotide sequence ID" value="NZ_JBBEGL010000005.1"/>
</dbReference>
<feature type="transmembrane region" description="Helical" evidence="1">
    <location>
        <begin position="70"/>
        <end position="89"/>
    </location>
</feature>
<evidence type="ECO:0000313" key="3">
    <source>
        <dbReference type="Proteomes" id="UP001370100"/>
    </source>
</evidence>
<keyword evidence="3" id="KW-1185">Reference proteome</keyword>
<evidence type="ECO:0000256" key="1">
    <source>
        <dbReference type="SAM" id="Phobius"/>
    </source>
</evidence>
<organism evidence="2 3">
    <name type="scientific">Actinomycetospora aeridis</name>
    <dbReference type="NCBI Taxonomy" id="3129231"/>
    <lineage>
        <taxon>Bacteria</taxon>
        <taxon>Bacillati</taxon>
        <taxon>Actinomycetota</taxon>
        <taxon>Actinomycetes</taxon>
        <taxon>Pseudonocardiales</taxon>
        <taxon>Pseudonocardiaceae</taxon>
        <taxon>Actinomycetospora</taxon>
    </lineage>
</organism>
<accession>A0ABU8NA44</accession>
<proteinExistence type="predicted"/>
<evidence type="ECO:0008006" key="4">
    <source>
        <dbReference type="Google" id="ProtNLM"/>
    </source>
</evidence>
<gene>
    <name evidence="2" type="ORF">WCD41_18860</name>
</gene>
<evidence type="ECO:0000313" key="2">
    <source>
        <dbReference type="EMBL" id="MEJ2888526.1"/>
    </source>
</evidence>
<reference evidence="2 3" key="1">
    <citation type="submission" date="2024-03" db="EMBL/GenBank/DDBJ databases">
        <title>Actinomycetospora sp. OC33-EN06, a novel actinomycete isolated from wild orchid (Aerides multiflora).</title>
        <authorList>
            <person name="Suriyachadkun C."/>
        </authorList>
    </citation>
    <scope>NUCLEOTIDE SEQUENCE [LARGE SCALE GENOMIC DNA]</scope>
    <source>
        <strain evidence="2 3">OC33-EN06</strain>
    </source>
</reference>
<sequence length="116" mass="12244">MTVLLSLLVIVHLLGMAGFVAAWAVQRQRPAGTPLISLWAWCVLVMSLSGFALIGVGIAAGEENGHIKMIIKGTLMTVLGVTVLVYYFRRRGVTPTLPAALAGIVVAEVAVSVLMD</sequence>
<protein>
    <recommendedName>
        <fullName evidence="4">Integral membrane protein</fullName>
    </recommendedName>
</protein>
<name>A0ABU8NA44_9PSEU</name>
<dbReference type="EMBL" id="JBBEGL010000005">
    <property type="protein sequence ID" value="MEJ2888526.1"/>
    <property type="molecule type" value="Genomic_DNA"/>
</dbReference>
<comment type="caution">
    <text evidence="2">The sequence shown here is derived from an EMBL/GenBank/DDBJ whole genome shotgun (WGS) entry which is preliminary data.</text>
</comment>
<keyword evidence="1" id="KW-1133">Transmembrane helix</keyword>
<keyword evidence="1" id="KW-0472">Membrane</keyword>
<dbReference type="Proteomes" id="UP001370100">
    <property type="component" value="Unassembled WGS sequence"/>
</dbReference>